<dbReference type="HOGENOM" id="CLU_394894_0_0_1"/>
<dbReference type="Gene3D" id="3.40.30.10">
    <property type="entry name" value="Glutaredoxin"/>
    <property type="match status" value="1"/>
</dbReference>
<keyword evidence="5" id="KW-1185">Reference proteome</keyword>
<gene>
    <name evidence="4" type="ORF">PSEUBRA_SCAF8g02112</name>
</gene>
<dbReference type="GeneID" id="27422117"/>
<dbReference type="OMA" id="ERFVYRC"/>
<dbReference type="OrthoDB" id="4951845at2759"/>
<feature type="compositionally biased region" description="Low complexity" evidence="1">
    <location>
        <begin position="378"/>
        <end position="387"/>
    </location>
</feature>
<feature type="region of interest" description="Disordered" evidence="1">
    <location>
        <begin position="614"/>
        <end position="638"/>
    </location>
</feature>
<dbReference type="STRING" id="1365824.V5EJ45"/>
<evidence type="ECO:0000259" key="2">
    <source>
        <dbReference type="Pfam" id="PF13409"/>
    </source>
</evidence>
<dbReference type="EMBL" id="KI545894">
    <property type="protein sequence ID" value="EST04740.1"/>
    <property type="molecule type" value="Genomic_DNA"/>
</dbReference>
<evidence type="ECO:0000313" key="4">
    <source>
        <dbReference type="EMBL" id="EST04740.1"/>
    </source>
</evidence>
<dbReference type="InterPro" id="IPR036249">
    <property type="entry name" value="Thioredoxin-like_sf"/>
</dbReference>
<dbReference type="Pfam" id="PF22041">
    <property type="entry name" value="GST_C_7"/>
    <property type="match status" value="1"/>
</dbReference>
<name>V5EJ45_KALBG</name>
<organism evidence="4 5">
    <name type="scientific">Kalmanozyma brasiliensis (strain GHG001)</name>
    <name type="common">Yeast</name>
    <name type="synonym">Pseudozyma brasiliensis</name>
    <dbReference type="NCBI Taxonomy" id="1365824"/>
    <lineage>
        <taxon>Eukaryota</taxon>
        <taxon>Fungi</taxon>
        <taxon>Dikarya</taxon>
        <taxon>Basidiomycota</taxon>
        <taxon>Ustilaginomycotina</taxon>
        <taxon>Ustilaginomycetes</taxon>
        <taxon>Ustilaginales</taxon>
        <taxon>Ustilaginaceae</taxon>
        <taxon>Kalmanozyma</taxon>
    </lineage>
</organism>
<dbReference type="Pfam" id="PF13409">
    <property type="entry name" value="GST_N_2"/>
    <property type="match status" value="1"/>
</dbReference>
<dbReference type="Proteomes" id="UP000019377">
    <property type="component" value="Unassembled WGS sequence"/>
</dbReference>
<accession>V5EJ45</accession>
<reference evidence="5" key="1">
    <citation type="journal article" date="2013" name="Genome Announc.">
        <title>Draft genome sequence of Pseudozyma brasiliensis sp. nov. strain GHG001, a high producer of endo-1,4-xylanase isolated from an insect pest of sugarcane.</title>
        <authorList>
            <person name="Oliveira J.V.D.C."/>
            <person name="dos Santos R.A.C."/>
            <person name="Borges T.A."/>
            <person name="Riano-Pachon D.M."/>
            <person name="Goldman G.H."/>
        </authorList>
    </citation>
    <scope>NUCLEOTIDE SEQUENCE [LARGE SCALE GENOMIC DNA]</scope>
    <source>
        <strain evidence="5">GHG001</strain>
    </source>
</reference>
<evidence type="ECO:0000256" key="1">
    <source>
        <dbReference type="SAM" id="MobiDB-lite"/>
    </source>
</evidence>
<proteinExistence type="predicted"/>
<evidence type="ECO:0000313" key="5">
    <source>
        <dbReference type="Proteomes" id="UP000019377"/>
    </source>
</evidence>
<feature type="domain" description="Glutathione S-transferase UstS-like C-terminal" evidence="3">
    <location>
        <begin position="134"/>
        <end position="251"/>
    </location>
</feature>
<dbReference type="SUPFAM" id="SSF52833">
    <property type="entry name" value="Thioredoxin-like"/>
    <property type="match status" value="1"/>
</dbReference>
<evidence type="ECO:0000259" key="3">
    <source>
        <dbReference type="Pfam" id="PF22041"/>
    </source>
</evidence>
<feature type="domain" description="GST N-terminal" evidence="2">
    <location>
        <begin position="22"/>
        <end position="96"/>
    </location>
</feature>
<evidence type="ECO:0008006" key="6">
    <source>
        <dbReference type="Google" id="ProtNLM"/>
    </source>
</evidence>
<sequence>MPTDYPSVTFYDISCTSTSEPWSPYTARTYLALRVLGIPFERKLVPMARIVSTLDGLGVKRTGEGRHTLPAIAITSSTGEKQWFTDSTGIAEALQKLYLDHGGDLTTSLFPDAASRDVIKEYLPCVKRGMYSEERWKSIIPAVIHILEPESQEFFDRTRTEDWGKSPYEILKTDAKENEEREGGVAKLYANCMLPYAELYENKEKKQGVWLGGEQPVYADLMILALLQWYKCANTEAFEEGLKINGGTLQQAWHAGFNPNSAASYSSVFAYLAHQQPRNGAEMTARSGNVSRYRKVSLFQAQAREMTGIVSRPLIERVLSAMYAGQGIYNKMALFPAEAVLRYSSKSLDADADAEEGEQKSGWLSKLKSKAKGKGKSSDSTDSLSGSHAIEQVKSVESVRRTSTRDDSANVRFVKTGMVFATLDLLAPPPRLLETGGPYPIEMNKASDADMSTSFRLINEFDRATDEDRFQKFMFAPTAADDQLFADMLRALERRGGIWVEAGRLITPSSRNPNPRERARFLVKGLFPERFVYRCKYYRSRKFESMPSDLDLKEVKKFGAPLVVHIVQERTGNEGIDLQDYVSTRASTASTTAAVGEDGEARLDWEWDEEDNLTFDHPSATNRTPDDNAAPPPDYTDAQKEMLNGYGIESPRAQALIEAEQDFFKGWSVGYTEEPFRNGNWMESIGTGSALWFAASGM</sequence>
<dbReference type="AlphaFoldDB" id="V5EJ45"/>
<protein>
    <recommendedName>
        <fullName evidence="6">GST N-terminal domain-containing protein</fullName>
    </recommendedName>
</protein>
<dbReference type="InterPro" id="IPR054416">
    <property type="entry name" value="GST_UstS-like_C"/>
</dbReference>
<dbReference type="Gene3D" id="1.20.1050.10">
    <property type="match status" value="1"/>
</dbReference>
<dbReference type="InterPro" id="IPR004045">
    <property type="entry name" value="Glutathione_S-Trfase_N"/>
</dbReference>
<dbReference type="eggNOG" id="ENOG502R283">
    <property type="taxonomic scope" value="Eukaryota"/>
</dbReference>
<feature type="region of interest" description="Disordered" evidence="1">
    <location>
        <begin position="359"/>
        <end position="389"/>
    </location>
</feature>